<evidence type="ECO:0000256" key="3">
    <source>
        <dbReference type="ARBA" id="ARBA00023242"/>
    </source>
</evidence>
<dbReference type="EMBL" id="JADGJH010000029">
    <property type="protein sequence ID" value="KAJ3141479.1"/>
    <property type="molecule type" value="Genomic_DNA"/>
</dbReference>
<evidence type="ECO:0000256" key="2">
    <source>
        <dbReference type="ARBA" id="ARBA00010743"/>
    </source>
</evidence>
<organism evidence="5 6">
    <name type="scientific">Physocladia obscura</name>
    <dbReference type="NCBI Taxonomy" id="109957"/>
    <lineage>
        <taxon>Eukaryota</taxon>
        <taxon>Fungi</taxon>
        <taxon>Fungi incertae sedis</taxon>
        <taxon>Chytridiomycota</taxon>
        <taxon>Chytridiomycota incertae sedis</taxon>
        <taxon>Chytridiomycetes</taxon>
        <taxon>Chytridiales</taxon>
        <taxon>Chytriomycetaceae</taxon>
        <taxon>Physocladia</taxon>
    </lineage>
</organism>
<evidence type="ECO:0000313" key="5">
    <source>
        <dbReference type="EMBL" id="KAJ3141479.1"/>
    </source>
</evidence>
<keyword evidence="4" id="KW-0804">Transcription</keyword>
<evidence type="ECO:0000256" key="1">
    <source>
        <dbReference type="ARBA" id="ARBA00004123"/>
    </source>
</evidence>
<protein>
    <recommendedName>
        <fullName evidence="4">Mediator of RNA polymerase II transcription subunit 20</fullName>
    </recommendedName>
    <alternativeName>
        <fullName evidence="4">Mediator complex subunit 20</fullName>
    </alternativeName>
</protein>
<keyword evidence="4" id="KW-0805">Transcription regulation</keyword>
<evidence type="ECO:0000256" key="4">
    <source>
        <dbReference type="RuleBase" id="RU364152"/>
    </source>
</evidence>
<comment type="subunit">
    <text evidence="4">Component of the Mediator complex.</text>
</comment>
<dbReference type="GO" id="GO:0003712">
    <property type="term" value="F:transcription coregulator activity"/>
    <property type="evidence" value="ECO:0007669"/>
    <property type="project" value="InterPro"/>
</dbReference>
<keyword evidence="4" id="KW-0010">Activator</keyword>
<dbReference type="GO" id="GO:0006357">
    <property type="term" value="P:regulation of transcription by RNA polymerase II"/>
    <property type="evidence" value="ECO:0007669"/>
    <property type="project" value="InterPro"/>
</dbReference>
<name>A0AAD5T9N5_9FUNG</name>
<comment type="caution">
    <text evidence="5">The sequence shown here is derived from an EMBL/GenBank/DDBJ whole genome shotgun (WGS) entry which is preliminary data.</text>
</comment>
<keyword evidence="3 4" id="KW-0539">Nucleus</keyword>
<comment type="subcellular location">
    <subcellularLocation>
        <location evidence="1 4">Nucleus</location>
    </subcellularLocation>
</comment>
<dbReference type="Pfam" id="PF08612">
    <property type="entry name" value="Med20"/>
    <property type="match status" value="1"/>
</dbReference>
<sequence>MAPTALIPPAEPALEIPTGPISKPAQLLLITTNSFAYSLAIPSHKSVKSPVFIKAGTDLDAIIGKLKNAWALRQTIKIDGSVYRIPNSPLRVKIGAITVGTMGKGVVLEVTNLDSSVSEEYAVSRIRLFLRRLFANVPGFAGINLELVVPLTAAYTLNSDIRNDGCSWLGDIPCGEEHAVFALMKIAHALLN</sequence>
<keyword evidence="6" id="KW-1185">Reference proteome</keyword>
<accession>A0AAD5T9N5</accession>
<dbReference type="GO" id="GO:0016592">
    <property type="term" value="C:mediator complex"/>
    <property type="evidence" value="ECO:0007669"/>
    <property type="project" value="InterPro"/>
</dbReference>
<evidence type="ECO:0000313" key="6">
    <source>
        <dbReference type="Proteomes" id="UP001211907"/>
    </source>
</evidence>
<dbReference type="AlphaFoldDB" id="A0AAD5T9N5"/>
<comment type="similarity">
    <text evidence="2 4">Belongs to the Mediator complex subunit 20 family.</text>
</comment>
<gene>
    <name evidence="4" type="primary">MED20</name>
    <name evidence="5" type="ORF">HK100_006234</name>
</gene>
<proteinExistence type="inferred from homology"/>
<reference evidence="5" key="1">
    <citation type="submission" date="2020-05" db="EMBL/GenBank/DDBJ databases">
        <title>Phylogenomic resolution of chytrid fungi.</title>
        <authorList>
            <person name="Stajich J.E."/>
            <person name="Amses K."/>
            <person name="Simmons R."/>
            <person name="Seto K."/>
            <person name="Myers J."/>
            <person name="Bonds A."/>
            <person name="Quandt C.A."/>
            <person name="Barry K."/>
            <person name="Liu P."/>
            <person name="Grigoriev I."/>
            <person name="Longcore J.E."/>
            <person name="James T.Y."/>
        </authorList>
    </citation>
    <scope>NUCLEOTIDE SEQUENCE</scope>
    <source>
        <strain evidence="5">JEL0513</strain>
    </source>
</reference>
<comment type="function">
    <text evidence="4">Component of the Mediator complex, a coactivator involved in the regulated transcription of nearly all RNA polymerase II-dependent genes. Mediator functions as a bridge to convey information from gene-specific regulatory proteins to the basal RNA polymerase II transcription machinery. Mediator is recruited to promoters by direct interactions with regulatory proteins and serves as a scaffold for the assembly of a functional preinitiation complex with RNA polymerase II and the general transcription factors.</text>
</comment>
<dbReference type="InterPro" id="IPR013921">
    <property type="entry name" value="Mediator_Med20"/>
</dbReference>
<dbReference type="Proteomes" id="UP001211907">
    <property type="component" value="Unassembled WGS sequence"/>
</dbReference>